<keyword evidence="3" id="KW-1185">Reference proteome</keyword>
<dbReference type="Pfam" id="PF00651">
    <property type="entry name" value="BTB"/>
    <property type="match status" value="1"/>
</dbReference>
<dbReference type="OrthoDB" id="6359816at2759"/>
<dbReference type="PROSITE" id="PS50097">
    <property type="entry name" value="BTB"/>
    <property type="match status" value="1"/>
</dbReference>
<accession>E9HN95</accession>
<reference evidence="2 3" key="1">
    <citation type="journal article" date="2011" name="Science">
        <title>The ecoresponsive genome of Daphnia pulex.</title>
        <authorList>
            <person name="Colbourne J.K."/>
            <person name="Pfrender M.E."/>
            <person name="Gilbert D."/>
            <person name="Thomas W.K."/>
            <person name="Tucker A."/>
            <person name="Oakley T.H."/>
            <person name="Tokishita S."/>
            <person name="Aerts A."/>
            <person name="Arnold G.J."/>
            <person name="Basu M.K."/>
            <person name="Bauer D.J."/>
            <person name="Caceres C.E."/>
            <person name="Carmel L."/>
            <person name="Casola C."/>
            <person name="Choi J.H."/>
            <person name="Detter J.C."/>
            <person name="Dong Q."/>
            <person name="Dusheyko S."/>
            <person name="Eads B.D."/>
            <person name="Frohlich T."/>
            <person name="Geiler-Samerotte K.A."/>
            <person name="Gerlach D."/>
            <person name="Hatcher P."/>
            <person name="Jogdeo S."/>
            <person name="Krijgsveld J."/>
            <person name="Kriventseva E.V."/>
            <person name="Kultz D."/>
            <person name="Laforsch C."/>
            <person name="Lindquist E."/>
            <person name="Lopez J."/>
            <person name="Manak J.R."/>
            <person name="Muller J."/>
            <person name="Pangilinan J."/>
            <person name="Patwardhan R.P."/>
            <person name="Pitluck S."/>
            <person name="Pritham E.J."/>
            <person name="Rechtsteiner A."/>
            <person name="Rho M."/>
            <person name="Rogozin I.B."/>
            <person name="Sakarya O."/>
            <person name="Salamov A."/>
            <person name="Schaack S."/>
            <person name="Shapiro H."/>
            <person name="Shiga Y."/>
            <person name="Skalitzky C."/>
            <person name="Smith Z."/>
            <person name="Souvorov A."/>
            <person name="Sung W."/>
            <person name="Tang Z."/>
            <person name="Tsuchiya D."/>
            <person name="Tu H."/>
            <person name="Vos H."/>
            <person name="Wang M."/>
            <person name="Wolf Y.I."/>
            <person name="Yamagata H."/>
            <person name="Yamada T."/>
            <person name="Ye Y."/>
            <person name="Shaw J.R."/>
            <person name="Andrews J."/>
            <person name="Crease T.J."/>
            <person name="Tang H."/>
            <person name="Lucas S.M."/>
            <person name="Robertson H.M."/>
            <person name="Bork P."/>
            <person name="Koonin E.V."/>
            <person name="Zdobnov E.M."/>
            <person name="Grigoriev I.V."/>
            <person name="Lynch M."/>
            <person name="Boore J.L."/>
        </authorList>
    </citation>
    <scope>NUCLEOTIDE SEQUENCE [LARGE SCALE GENOMIC DNA]</scope>
</reference>
<dbReference type="Proteomes" id="UP000000305">
    <property type="component" value="Unassembled WGS sequence"/>
</dbReference>
<evidence type="ECO:0000313" key="2">
    <source>
        <dbReference type="EMBL" id="EFX66797.1"/>
    </source>
</evidence>
<dbReference type="AlphaFoldDB" id="E9HN95"/>
<dbReference type="EMBL" id="GL732694">
    <property type="protein sequence ID" value="EFX66797.1"/>
    <property type="molecule type" value="Genomic_DNA"/>
</dbReference>
<gene>
    <name evidence="2" type="ORF">DAPPUDRAFT_262598</name>
</gene>
<dbReference type="InterPro" id="IPR000210">
    <property type="entry name" value="BTB/POZ_dom"/>
</dbReference>
<name>E9HN95_DAPPU</name>
<dbReference type="HOGENOM" id="CLU_1919149_0_0_1"/>
<dbReference type="KEGG" id="dpx:DAPPUDRAFT_262598"/>
<proteinExistence type="predicted"/>
<dbReference type="InterPro" id="IPR011333">
    <property type="entry name" value="SKP1/BTB/POZ_sf"/>
</dbReference>
<feature type="domain" description="BTB" evidence="1">
    <location>
        <begin position="39"/>
        <end position="88"/>
    </location>
</feature>
<dbReference type="InParanoid" id="E9HN95"/>
<dbReference type="PhylomeDB" id="E9HN95"/>
<evidence type="ECO:0000259" key="1">
    <source>
        <dbReference type="PROSITE" id="PS50097"/>
    </source>
</evidence>
<dbReference type="SUPFAM" id="SSF54695">
    <property type="entry name" value="POZ domain"/>
    <property type="match status" value="1"/>
</dbReference>
<dbReference type="Gene3D" id="3.30.710.10">
    <property type="entry name" value="Potassium Channel Kv1.1, Chain A"/>
    <property type="match status" value="1"/>
</dbReference>
<evidence type="ECO:0000313" key="3">
    <source>
        <dbReference type="Proteomes" id="UP000000305"/>
    </source>
</evidence>
<protein>
    <recommendedName>
        <fullName evidence="1">BTB domain-containing protein</fullName>
    </recommendedName>
</protein>
<sequence length="132" mass="14885">MSQEHSEAETVLNSIYSDLSYSSLPSLKIETETPTVTELSIGFQYFQALLRSNYRESLTGEVSVVDIPYQLFVDVVGFLYTDMIPTSYCTTSGFESLCLMCEIANHYSSENLLTYCERLIIARLDLCNAMSL</sequence>
<organism evidence="2 3">
    <name type="scientific">Daphnia pulex</name>
    <name type="common">Water flea</name>
    <dbReference type="NCBI Taxonomy" id="6669"/>
    <lineage>
        <taxon>Eukaryota</taxon>
        <taxon>Metazoa</taxon>
        <taxon>Ecdysozoa</taxon>
        <taxon>Arthropoda</taxon>
        <taxon>Crustacea</taxon>
        <taxon>Branchiopoda</taxon>
        <taxon>Diplostraca</taxon>
        <taxon>Cladocera</taxon>
        <taxon>Anomopoda</taxon>
        <taxon>Daphniidae</taxon>
        <taxon>Daphnia</taxon>
    </lineage>
</organism>